<dbReference type="AlphaFoldDB" id="A0AAV1D3Y7"/>
<keyword evidence="3" id="KW-1185">Reference proteome</keyword>
<dbReference type="EMBL" id="OX459121">
    <property type="protein sequence ID" value="CAI9102584.1"/>
    <property type="molecule type" value="Genomic_DNA"/>
</dbReference>
<dbReference type="Proteomes" id="UP001161247">
    <property type="component" value="Chromosome 4"/>
</dbReference>
<feature type="region of interest" description="Disordered" evidence="1">
    <location>
        <begin position="210"/>
        <end position="229"/>
    </location>
</feature>
<organism evidence="2 3">
    <name type="scientific">Oldenlandia corymbosa var. corymbosa</name>
    <dbReference type="NCBI Taxonomy" id="529605"/>
    <lineage>
        <taxon>Eukaryota</taxon>
        <taxon>Viridiplantae</taxon>
        <taxon>Streptophyta</taxon>
        <taxon>Embryophyta</taxon>
        <taxon>Tracheophyta</taxon>
        <taxon>Spermatophyta</taxon>
        <taxon>Magnoliopsida</taxon>
        <taxon>eudicotyledons</taxon>
        <taxon>Gunneridae</taxon>
        <taxon>Pentapetalae</taxon>
        <taxon>asterids</taxon>
        <taxon>lamiids</taxon>
        <taxon>Gentianales</taxon>
        <taxon>Rubiaceae</taxon>
        <taxon>Rubioideae</taxon>
        <taxon>Spermacoceae</taxon>
        <taxon>Hedyotis-Oldenlandia complex</taxon>
        <taxon>Oldenlandia</taxon>
    </lineage>
</organism>
<gene>
    <name evidence="2" type="ORF">OLC1_LOCUS11912</name>
</gene>
<evidence type="ECO:0000313" key="3">
    <source>
        <dbReference type="Proteomes" id="UP001161247"/>
    </source>
</evidence>
<proteinExistence type="predicted"/>
<accession>A0AAV1D3Y7</accession>
<reference evidence="2" key="1">
    <citation type="submission" date="2023-03" db="EMBL/GenBank/DDBJ databases">
        <authorList>
            <person name="Julca I."/>
        </authorList>
    </citation>
    <scope>NUCLEOTIDE SEQUENCE</scope>
</reference>
<name>A0AAV1D3Y7_OLDCO</name>
<protein>
    <submittedName>
        <fullName evidence="2">OLC1v1000875C1</fullName>
    </submittedName>
</protein>
<evidence type="ECO:0000313" key="2">
    <source>
        <dbReference type="EMBL" id="CAI9102584.1"/>
    </source>
</evidence>
<evidence type="ECO:0000256" key="1">
    <source>
        <dbReference type="SAM" id="MobiDB-lite"/>
    </source>
</evidence>
<sequence>MESLILLDSLLQVMNIISRSRPSAYLEIPVKVFTYRLGESHHHDTDHSDPDVYVLEFFLPSTVSANPQEVLELVLLTVKKHLSGFIIGSGQNFESGFDVQVLSVSEEDDEQKLIRLSSDSCTGGSVGLLDQKSPMSTEQPPTYFHKQHGSISIASALKDDHFNTSSMSTGVENLHLNPALIGCSPNNKDVHPSTLKRKCRALGIERWHERDKAQGGTCPASRTGPGKHSDMNEMNHEFAGFAENDTTFRKNLASPVAALPDSSFMTIKTRYGKNVIKRKLHRDSN</sequence>